<evidence type="ECO:0000256" key="3">
    <source>
        <dbReference type="ARBA" id="ARBA00013109"/>
    </source>
</evidence>
<feature type="domain" description="Tetrapyrrole biosynthesis uroporphyrinogen III synthase" evidence="10">
    <location>
        <begin position="35"/>
        <end position="263"/>
    </location>
</feature>
<dbReference type="PANTHER" id="PTHR38042:SF1">
    <property type="entry name" value="UROPORPHYRINOGEN-III SYNTHASE, CHLOROPLASTIC"/>
    <property type="match status" value="1"/>
</dbReference>
<dbReference type="Gene3D" id="3.40.50.10090">
    <property type="match status" value="2"/>
</dbReference>
<evidence type="ECO:0000256" key="8">
    <source>
        <dbReference type="ARBA" id="ARBA00048617"/>
    </source>
</evidence>
<sequence length="273" mass="30184">MHSLEVKLIVNPTDRSSLSGKTIIVTRAAGQSGEFSLKLREAGAKVLEMPTIEIVPPSSWDELDRAIAQISQFDWLILTSTNAVSYFWQRLSHNGKNNSDLANLQIAVVGQKTAQSLHKKEIEPNFIPPNFVADSLVENFPENPAHKKILFPRVETGGREVLVKELTAKGAKVIEVPTYESRCPQTIDNSVLNALQQNQVDAITFASSKTVKNFDTLISQVNGINLKGICIASIGPQTSETCQRVFGRVDLEAQEYTLDGLLEALREFFSNFN</sequence>
<organism evidence="11 12">
    <name type="scientific">Merismopedia glauca CCAP 1448/3</name>
    <dbReference type="NCBI Taxonomy" id="1296344"/>
    <lineage>
        <taxon>Bacteria</taxon>
        <taxon>Bacillati</taxon>
        <taxon>Cyanobacteriota</taxon>
        <taxon>Cyanophyceae</taxon>
        <taxon>Synechococcales</taxon>
        <taxon>Merismopediaceae</taxon>
        <taxon>Merismopedia</taxon>
    </lineage>
</organism>
<dbReference type="GO" id="GO:0006780">
    <property type="term" value="P:uroporphyrinogen III biosynthetic process"/>
    <property type="evidence" value="ECO:0007669"/>
    <property type="project" value="UniProtKB-UniRule"/>
</dbReference>
<evidence type="ECO:0000256" key="6">
    <source>
        <dbReference type="ARBA" id="ARBA00037589"/>
    </source>
</evidence>
<reference evidence="11 12" key="1">
    <citation type="submission" date="2018-02" db="EMBL/GenBank/DDBJ databases">
        <authorList>
            <person name="Cohen D.B."/>
            <person name="Kent A.D."/>
        </authorList>
    </citation>
    <scope>NUCLEOTIDE SEQUENCE [LARGE SCALE GENOMIC DNA]</scope>
    <source>
        <strain evidence="11 12">CCAP 1448/3</strain>
    </source>
</reference>
<accession>A0A2T1C6B1</accession>
<keyword evidence="4 9" id="KW-0456">Lyase</keyword>
<dbReference type="EC" id="4.2.1.75" evidence="3 9"/>
<evidence type="ECO:0000256" key="1">
    <source>
        <dbReference type="ARBA" id="ARBA00004772"/>
    </source>
</evidence>
<dbReference type="Proteomes" id="UP000238762">
    <property type="component" value="Unassembled WGS sequence"/>
</dbReference>
<evidence type="ECO:0000256" key="7">
    <source>
        <dbReference type="ARBA" id="ARBA00040167"/>
    </source>
</evidence>
<dbReference type="Pfam" id="PF02602">
    <property type="entry name" value="HEM4"/>
    <property type="match status" value="1"/>
</dbReference>
<evidence type="ECO:0000256" key="9">
    <source>
        <dbReference type="RuleBase" id="RU366031"/>
    </source>
</evidence>
<proteinExistence type="inferred from homology"/>
<dbReference type="OrthoDB" id="9815856at2"/>
<dbReference type="UniPathway" id="UPA00251">
    <property type="reaction ID" value="UER00320"/>
</dbReference>
<dbReference type="FunFam" id="3.40.50.10090:FF:000001">
    <property type="entry name" value="Bifunctional uroporphyrinogen-III C-methyltransferase/uroporphyrinogen-III synthase"/>
    <property type="match status" value="1"/>
</dbReference>
<dbReference type="InterPro" id="IPR036108">
    <property type="entry name" value="4pyrrol_syn_uPrphyn_synt_sf"/>
</dbReference>
<dbReference type="GO" id="GO:0004852">
    <property type="term" value="F:uroporphyrinogen-III synthase activity"/>
    <property type="evidence" value="ECO:0007669"/>
    <property type="project" value="UniProtKB-UniRule"/>
</dbReference>
<comment type="caution">
    <text evidence="11">The sequence shown here is derived from an EMBL/GenBank/DDBJ whole genome shotgun (WGS) entry which is preliminary data.</text>
</comment>
<comment type="similarity">
    <text evidence="2 9">Belongs to the uroporphyrinogen-III synthase family.</text>
</comment>
<evidence type="ECO:0000313" key="11">
    <source>
        <dbReference type="EMBL" id="PSB03822.1"/>
    </source>
</evidence>
<dbReference type="InterPro" id="IPR039793">
    <property type="entry name" value="UROS/Hem4"/>
</dbReference>
<evidence type="ECO:0000256" key="2">
    <source>
        <dbReference type="ARBA" id="ARBA00008133"/>
    </source>
</evidence>
<name>A0A2T1C6B1_9CYAN</name>
<dbReference type="EMBL" id="PVWJ01000024">
    <property type="protein sequence ID" value="PSB03822.1"/>
    <property type="molecule type" value="Genomic_DNA"/>
</dbReference>
<dbReference type="AlphaFoldDB" id="A0A2T1C6B1"/>
<protein>
    <recommendedName>
        <fullName evidence="7 9">Uroporphyrinogen-III synthase</fullName>
        <ecNumber evidence="3 9">4.2.1.75</ecNumber>
    </recommendedName>
</protein>
<dbReference type="SUPFAM" id="SSF69618">
    <property type="entry name" value="HemD-like"/>
    <property type="match status" value="1"/>
</dbReference>
<dbReference type="InterPro" id="IPR003754">
    <property type="entry name" value="4pyrrol_synth_uPrphyn_synth"/>
</dbReference>
<keyword evidence="12" id="KW-1185">Reference proteome</keyword>
<comment type="catalytic activity">
    <reaction evidence="8 9">
        <text>hydroxymethylbilane = uroporphyrinogen III + H2O</text>
        <dbReference type="Rhea" id="RHEA:18965"/>
        <dbReference type="ChEBI" id="CHEBI:15377"/>
        <dbReference type="ChEBI" id="CHEBI:57308"/>
        <dbReference type="ChEBI" id="CHEBI:57845"/>
        <dbReference type="EC" id="4.2.1.75"/>
    </reaction>
</comment>
<evidence type="ECO:0000256" key="4">
    <source>
        <dbReference type="ARBA" id="ARBA00023239"/>
    </source>
</evidence>
<evidence type="ECO:0000259" key="10">
    <source>
        <dbReference type="Pfam" id="PF02602"/>
    </source>
</evidence>
<dbReference type="GO" id="GO:0006782">
    <property type="term" value="P:protoporphyrinogen IX biosynthetic process"/>
    <property type="evidence" value="ECO:0007669"/>
    <property type="project" value="UniProtKB-UniRule"/>
</dbReference>
<comment type="pathway">
    <text evidence="1 9">Porphyrin-containing compound metabolism; protoporphyrin-IX biosynthesis; coproporphyrinogen-III from 5-aminolevulinate: step 3/4.</text>
</comment>
<evidence type="ECO:0000256" key="5">
    <source>
        <dbReference type="ARBA" id="ARBA00023244"/>
    </source>
</evidence>
<comment type="function">
    <text evidence="6 9">Catalyzes cyclization of the linear tetrapyrrole, hydroxymethylbilane, to the macrocyclic uroporphyrinogen III.</text>
</comment>
<evidence type="ECO:0000313" key="12">
    <source>
        <dbReference type="Proteomes" id="UP000238762"/>
    </source>
</evidence>
<dbReference type="CDD" id="cd06578">
    <property type="entry name" value="HemD"/>
    <property type="match status" value="1"/>
</dbReference>
<dbReference type="RefSeq" id="WP_106287897.1">
    <property type="nucleotide sequence ID" value="NZ_CAWNTC010000242.1"/>
</dbReference>
<gene>
    <name evidence="11" type="ORF">C7B64_06855</name>
</gene>
<keyword evidence="5 9" id="KW-0627">Porphyrin biosynthesis</keyword>
<reference evidence="11 12" key="2">
    <citation type="submission" date="2018-03" db="EMBL/GenBank/DDBJ databases">
        <title>The ancient ancestry and fast evolution of plastids.</title>
        <authorList>
            <person name="Moore K.R."/>
            <person name="Magnabosco C."/>
            <person name="Momper L."/>
            <person name="Gold D.A."/>
            <person name="Bosak T."/>
            <person name="Fournier G.P."/>
        </authorList>
    </citation>
    <scope>NUCLEOTIDE SEQUENCE [LARGE SCALE GENOMIC DNA]</scope>
    <source>
        <strain evidence="11 12">CCAP 1448/3</strain>
    </source>
</reference>
<dbReference type="PANTHER" id="PTHR38042">
    <property type="entry name" value="UROPORPHYRINOGEN-III SYNTHASE, CHLOROPLASTIC"/>
    <property type="match status" value="1"/>
</dbReference>